<comment type="function">
    <text evidence="7">This protein is part of the stalk that links CF(0) to CF(1). It either transmits conformational changes from CF(0) to CF(1) or is implicated in proton conduction.</text>
</comment>
<dbReference type="PANTHER" id="PTHR11910">
    <property type="entry name" value="ATP SYNTHASE DELTA CHAIN"/>
    <property type="match status" value="1"/>
</dbReference>
<dbReference type="Gene3D" id="1.10.520.20">
    <property type="entry name" value="N-terminal domain of the delta subunit of the F1F0-ATP synthase"/>
    <property type="match status" value="1"/>
</dbReference>
<dbReference type="InterPro" id="IPR026015">
    <property type="entry name" value="ATP_synth_OSCP/delta_N_sf"/>
</dbReference>
<evidence type="ECO:0000256" key="1">
    <source>
        <dbReference type="ARBA" id="ARBA00004370"/>
    </source>
</evidence>
<accession>A0ABN2JH70</accession>
<keyword evidence="2 7" id="KW-0813">Transport</keyword>
<evidence type="ECO:0000256" key="4">
    <source>
        <dbReference type="ARBA" id="ARBA00023065"/>
    </source>
</evidence>
<dbReference type="EMBL" id="BAAAME010000002">
    <property type="protein sequence ID" value="GAA1727138.1"/>
    <property type="molecule type" value="Genomic_DNA"/>
</dbReference>
<dbReference type="InterPro" id="IPR000711">
    <property type="entry name" value="ATPase_OSCP/dsu"/>
</dbReference>
<comment type="similarity">
    <text evidence="7">Belongs to the ATPase delta chain family.</text>
</comment>
<keyword evidence="9" id="KW-1185">Reference proteome</keyword>
<evidence type="ECO:0000256" key="5">
    <source>
        <dbReference type="ARBA" id="ARBA00023136"/>
    </source>
</evidence>
<keyword evidence="7" id="KW-0139">CF(1)</keyword>
<dbReference type="NCBIfam" id="NF009967">
    <property type="entry name" value="PRK13430.1"/>
    <property type="match status" value="1"/>
</dbReference>
<evidence type="ECO:0000313" key="8">
    <source>
        <dbReference type="EMBL" id="GAA1727138.1"/>
    </source>
</evidence>
<dbReference type="SUPFAM" id="SSF47928">
    <property type="entry name" value="N-terminal domain of the delta subunit of the F1F0-ATP synthase"/>
    <property type="match status" value="1"/>
</dbReference>
<evidence type="ECO:0000256" key="2">
    <source>
        <dbReference type="ARBA" id="ARBA00022448"/>
    </source>
</evidence>
<sequence>MSASTPGHLRGVSGSSLDAVLAAVESSGDAGAELGGQLFGVVATLDSSPALRRVLTDPSTEDEAKRGLATSVFGQAVSAATLEVVRTAVGSRWSAGRDLTDGLEVAGVVALLKEAAASGQVDAVETELFSVARLVTQTPDLRSALSDTTIPGVGKSDLIGRVLDGKAQPVTVAIVRQAARARTASFERTLDRFADLVAARRGRLLAEVRTATELGQTEHDRLAAALTARYGRDVHLNVILDPSVIGGLAVSVADDVIDGTMSSRLETARRQLAG</sequence>
<organism evidence="8 9">
    <name type="scientific">Aeromicrobium alkaliterrae</name>
    <dbReference type="NCBI Taxonomy" id="302168"/>
    <lineage>
        <taxon>Bacteria</taxon>
        <taxon>Bacillati</taxon>
        <taxon>Actinomycetota</taxon>
        <taxon>Actinomycetes</taxon>
        <taxon>Propionibacteriales</taxon>
        <taxon>Nocardioidaceae</taxon>
        <taxon>Aeromicrobium</taxon>
    </lineage>
</organism>
<evidence type="ECO:0000256" key="6">
    <source>
        <dbReference type="ARBA" id="ARBA00023310"/>
    </source>
</evidence>
<name>A0ABN2JH70_9ACTN</name>
<comment type="subcellular location">
    <subcellularLocation>
        <location evidence="7">Cell membrane</location>
        <topology evidence="7">Peripheral membrane protein</topology>
    </subcellularLocation>
    <subcellularLocation>
        <location evidence="1">Membrane</location>
    </subcellularLocation>
</comment>
<comment type="caution">
    <text evidence="8">The sequence shown here is derived from an EMBL/GenBank/DDBJ whole genome shotgun (WGS) entry which is preliminary data.</text>
</comment>
<evidence type="ECO:0000313" key="9">
    <source>
        <dbReference type="Proteomes" id="UP001501057"/>
    </source>
</evidence>
<dbReference type="PRINTS" id="PR00125">
    <property type="entry name" value="ATPASEDELTA"/>
</dbReference>
<comment type="function">
    <text evidence="7">F(1)F(0) ATP synthase produces ATP from ADP in the presence of a proton or sodium gradient. F-type ATPases consist of two structural domains, F(1) containing the extramembraneous catalytic core and F(0) containing the membrane proton channel, linked together by a central stalk and a peripheral stalk. During catalysis, ATP synthesis in the catalytic domain of F(1) is coupled via a rotary mechanism of the central stalk subunits to proton translocation.</text>
</comment>
<evidence type="ECO:0000256" key="3">
    <source>
        <dbReference type="ARBA" id="ARBA00022781"/>
    </source>
</evidence>
<evidence type="ECO:0000256" key="7">
    <source>
        <dbReference type="HAMAP-Rule" id="MF_01416"/>
    </source>
</evidence>
<dbReference type="NCBIfam" id="TIGR01145">
    <property type="entry name" value="ATP_synt_delta"/>
    <property type="match status" value="1"/>
</dbReference>
<reference evidence="8 9" key="1">
    <citation type="journal article" date="2019" name="Int. J. Syst. Evol. Microbiol.">
        <title>The Global Catalogue of Microorganisms (GCM) 10K type strain sequencing project: providing services to taxonomists for standard genome sequencing and annotation.</title>
        <authorList>
            <consortium name="The Broad Institute Genomics Platform"/>
            <consortium name="The Broad Institute Genome Sequencing Center for Infectious Disease"/>
            <person name="Wu L."/>
            <person name="Ma J."/>
        </authorList>
    </citation>
    <scope>NUCLEOTIDE SEQUENCE [LARGE SCALE GENOMIC DNA]</scope>
    <source>
        <strain evidence="8 9">JCM 13518</strain>
    </source>
</reference>
<proteinExistence type="inferred from homology"/>
<keyword evidence="4 7" id="KW-0406">Ion transport</keyword>
<dbReference type="Proteomes" id="UP001501057">
    <property type="component" value="Unassembled WGS sequence"/>
</dbReference>
<dbReference type="Pfam" id="PF00213">
    <property type="entry name" value="OSCP"/>
    <property type="match status" value="1"/>
</dbReference>
<keyword evidence="7" id="KW-1003">Cell membrane</keyword>
<dbReference type="HAMAP" id="MF_01416">
    <property type="entry name" value="ATP_synth_delta_bact"/>
    <property type="match status" value="1"/>
</dbReference>
<keyword evidence="6 7" id="KW-0066">ATP synthesis</keyword>
<keyword evidence="3 7" id="KW-0375">Hydrogen ion transport</keyword>
<dbReference type="RefSeq" id="WP_344197340.1">
    <property type="nucleotide sequence ID" value="NZ_BAAAME010000002.1"/>
</dbReference>
<keyword evidence="5 7" id="KW-0472">Membrane</keyword>
<gene>
    <name evidence="7" type="primary">atpH</name>
    <name evidence="8" type="ORF">GCM10009710_04750</name>
</gene>
<protein>
    <recommendedName>
        <fullName evidence="7">ATP synthase subunit delta</fullName>
    </recommendedName>
    <alternativeName>
        <fullName evidence="7">ATP synthase F(1) sector subunit delta</fullName>
    </alternativeName>
    <alternativeName>
        <fullName evidence="7">F-type ATPase subunit delta</fullName>
        <shortName evidence="7">F-ATPase subunit delta</shortName>
    </alternativeName>
</protein>